<dbReference type="AlphaFoldDB" id="A0A085WNP9"/>
<protein>
    <submittedName>
        <fullName evidence="7">Phytoene desaturase, neurosporene or lycopene producing</fullName>
    </submittedName>
</protein>
<sequence length="516" mass="57550">MDVLIVGAGPGGLLSAINLAGLGLKVTVVEKDPVPGGRMKGLTLGEQNEYTIDTGPTIFQVPEILFKTFERAGKRLEDYVTLLPVEPMSRTWFWDGTYMDSFRDTERMAADLARFGPDKPAALKRWVADAEEKYRFIYGKFVATPADSLPGYIVPWLWGPNLRFKPWQTLYSHFNDYFKDDRITYGFAFSSKYLGLHPTTATSLFSIVPYLELAFGVWHPKGGFRAMAQGMMKCAQDLGVEFRMGTPVSRIWVEEGKARGVELSSGERLKADTVVVNADLPYAAKNLLDARWRKGRMTDGFLDKARYSPSLFMLYLGLDRVYDVPHHQISFSANGLKNDLAKLEDTTVDTEDPPFYVCNPCVTDPSVAPPGHSTLYVTIPTPHTGHPVDFKQAERILNERVPELLTKVGIHDITKHIRARRSWTAETWRDDFNVFRGAVFNLAHTMDQLGPLRPRVKNTEVSGLYFVGGGTHPGSGLLAIMESANIAADYISRDAGKGPLKSWPYVPPVQHAPAAK</sequence>
<dbReference type="Pfam" id="PF01593">
    <property type="entry name" value="Amino_oxidase"/>
    <property type="match status" value="1"/>
</dbReference>
<dbReference type="Proteomes" id="UP000028725">
    <property type="component" value="Unassembled WGS sequence"/>
</dbReference>
<evidence type="ECO:0000256" key="3">
    <source>
        <dbReference type="ARBA" id="ARBA00022746"/>
    </source>
</evidence>
<dbReference type="GO" id="GO:0016117">
    <property type="term" value="P:carotenoid biosynthetic process"/>
    <property type="evidence" value="ECO:0007669"/>
    <property type="project" value="UniProtKB-KW"/>
</dbReference>
<dbReference type="InterPro" id="IPR008150">
    <property type="entry name" value="Phytoene_DH_bac_CS"/>
</dbReference>
<dbReference type="InterPro" id="IPR002937">
    <property type="entry name" value="Amino_oxidase"/>
</dbReference>
<accession>A0A085WNP9</accession>
<keyword evidence="4 5" id="KW-0560">Oxidoreductase</keyword>
<dbReference type="Gene3D" id="3.50.50.60">
    <property type="entry name" value="FAD/NAD(P)-binding domain"/>
    <property type="match status" value="2"/>
</dbReference>
<evidence type="ECO:0000313" key="8">
    <source>
        <dbReference type="Proteomes" id="UP000028725"/>
    </source>
</evidence>
<organism evidence="7 8">
    <name type="scientific">Hyalangium minutum</name>
    <dbReference type="NCBI Taxonomy" id="394096"/>
    <lineage>
        <taxon>Bacteria</taxon>
        <taxon>Pseudomonadati</taxon>
        <taxon>Myxococcota</taxon>
        <taxon>Myxococcia</taxon>
        <taxon>Myxococcales</taxon>
        <taxon>Cystobacterineae</taxon>
        <taxon>Archangiaceae</taxon>
        <taxon>Hyalangium</taxon>
    </lineage>
</organism>
<gene>
    <name evidence="7" type="ORF">DB31_6287</name>
</gene>
<dbReference type="InterPro" id="IPR036188">
    <property type="entry name" value="FAD/NAD-bd_sf"/>
</dbReference>
<comment type="similarity">
    <text evidence="2 5">Belongs to the carotenoid/retinoid oxidoreductase family.</text>
</comment>
<reference evidence="7 8" key="1">
    <citation type="submission" date="2014-04" db="EMBL/GenBank/DDBJ databases">
        <title>Genome assembly of Hyalangium minutum DSM 14724.</title>
        <authorList>
            <person name="Sharma G."/>
            <person name="Subramanian S."/>
        </authorList>
    </citation>
    <scope>NUCLEOTIDE SEQUENCE [LARGE SCALE GENOMIC DNA]</scope>
    <source>
        <strain evidence="7 8">DSM 14724</strain>
    </source>
</reference>
<dbReference type="SUPFAM" id="SSF51905">
    <property type="entry name" value="FAD/NAD(P)-binding domain"/>
    <property type="match status" value="1"/>
</dbReference>
<evidence type="ECO:0000259" key="6">
    <source>
        <dbReference type="Pfam" id="PF01593"/>
    </source>
</evidence>
<evidence type="ECO:0000313" key="7">
    <source>
        <dbReference type="EMBL" id="KFE69312.1"/>
    </source>
</evidence>
<evidence type="ECO:0000256" key="5">
    <source>
        <dbReference type="RuleBase" id="RU362075"/>
    </source>
</evidence>
<keyword evidence="8" id="KW-1185">Reference proteome</keyword>
<comment type="pathway">
    <text evidence="1 5">Carotenoid biosynthesis.</text>
</comment>
<dbReference type="OrthoDB" id="9774675at2"/>
<dbReference type="RefSeq" id="WP_044186438.1">
    <property type="nucleotide sequence ID" value="NZ_JMCB01000004.1"/>
</dbReference>
<dbReference type="PROSITE" id="PS00982">
    <property type="entry name" value="PHYTOENE_DH"/>
    <property type="match status" value="1"/>
</dbReference>
<evidence type="ECO:0000256" key="1">
    <source>
        <dbReference type="ARBA" id="ARBA00004829"/>
    </source>
</evidence>
<dbReference type="NCBIfam" id="TIGR02734">
    <property type="entry name" value="crtI_fam"/>
    <property type="match status" value="1"/>
</dbReference>
<dbReference type="InterPro" id="IPR014105">
    <property type="entry name" value="Carotenoid/retinoid_OxRdtase"/>
</dbReference>
<dbReference type="EMBL" id="JMCB01000004">
    <property type="protein sequence ID" value="KFE69312.1"/>
    <property type="molecule type" value="Genomic_DNA"/>
</dbReference>
<dbReference type="GO" id="GO:0016627">
    <property type="term" value="F:oxidoreductase activity, acting on the CH-CH group of donors"/>
    <property type="evidence" value="ECO:0007669"/>
    <property type="project" value="UniProtKB-ARBA"/>
</dbReference>
<comment type="caution">
    <text evidence="7">The sequence shown here is derived from an EMBL/GenBank/DDBJ whole genome shotgun (WGS) entry which is preliminary data.</text>
</comment>
<dbReference type="PANTHER" id="PTHR43734">
    <property type="entry name" value="PHYTOENE DESATURASE"/>
    <property type="match status" value="1"/>
</dbReference>
<proteinExistence type="inferred from homology"/>
<dbReference type="STRING" id="394096.DB31_6287"/>
<evidence type="ECO:0000256" key="4">
    <source>
        <dbReference type="ARBA" id="ARBA00023002"/>
    </source>
</evidence>
<name>A0A085WNP9_9BACT</name>
<dbReference type="PRINTS" id="PR00419">
    <property type="entry name" value="ADXRDTASE"/>
</dbReference>
<keyword evidence="3 5" id="KW-0125">Carotenoid biosynthesis</keyword>
<feature type="domain" description="Amine oxidase" evidence="6">
    <location>
        <begin position="11"/>
        <end position="491"/>
    </location>
</feature>
<dbReference type="PANTHER" id="PTHR43734:SF1">
    <property type="entry name" value="PHYTOENE DESATURASE"/>
    <property type="match status" value="1"/>
</dbReference>
<evidence type="ECO:0000256" key="2">
    <source>
        <dbReference type="ARBA" id="ARBA00006046"/>
    </source>
</evidence>
<dbReference type="PATRIC" id="fig|394096.3.peg.2385"/>